<dbReference type="PANTHER" id="PTHR36156">
    <property type="entry name" value="SLR2101 PROTEIN"/>
    <property type="match status" value="1"/>
</dbReference>
<sequence length="199" mass="21669">MSASIDRASQYETPSSQEPSPQKPASFNSTIRRIVSGNNEKLNGSTVTETAIPFEETGFWGMSQACLWKTTETPSNDTNIPSNTDGAARTGGRMVGYVCSRGTNFFIQDFAPEAVVPMHCSHTVDYFLMISGTMISVTEQGDEFIAKAGDVVVRQGNMHGWRNPGPEWARWVAVILDANPAIREGKSLNEGMKETALEG</sequence>
<dbReference type="InterPro" id="IPR011051">
    <property type="entry name" value="RmlC_Cupin_sf"/>
</dbReference>
<dbReference type="PANTHER" id="PTHR36156:SF2">
    <property type="entry name" value="CUPIN TYPE-2 DOMAIN-CONTAINING PROTEIN"/>
    <property type="match status" value="1"/>
</dbReference>
<dbReference type="SUPFAM" id="SSF51182">
    <property type="entry name" value="RmlC-like cupins"/>
    <property type="match status" value="1"/>
</dbReference>
<dbReference type="Pfam" id="PF07883">
    <property type="entry name" value="Cupin_2"/>
    <property type="match status" value="1"/>
</dbReference>
<accession>A0AAD5VDY4</accession>
<reference evidence="3" key="1">
    <citation type="submission" date="2022-07" db="EMBL/GenBank/DDBJ databases">
        <title>Genome Sequence of Leucocoprinus birnbaumii.</title>
        <authorList>
            <person name="Buettner E."/>
        </authorList>
    </citation>
    <scope>NUCLEOTIDE SEQUENCE</scope>
    <source>
        <strain evidence="3">VT141</strain>
    </source>
</reference>
<organism evidence="3 4">
    <name type="scientific">Leucocoprinus birnbaumii</name>
    <dbReference type="NCBI Taxonomy" id="56174"/>
    <lineage>
        <taxon>Eukaryota</taxon>
        <taxon>Fungi</taxon>
        <taxon>Dikarya</taxon>
        <taxon>Basidiomycota</taxon>
        <taxon>Agaricomycotina</taxon>
        <taxon>Agaricomycetes</taxon>
        <taxon>Agaricomycetidae</taxon>
        <taxon>Agaricales</taxon>
        <taxon>Agaricineae</taxon>
        <taxon>Agaricaceae</taxon>
        <taxon>Leucocoprinus</taxon>
    </lineage>
</organism>
<evidence type="ECO:0000256" key="1">
    <source>
        <dbReference type="SAM" id="MobiDB-lite"/>
    </source>
</evidence>
<dbReference type="InterPro" id="IPR014710">
    <property type="entry name" value="RmlC-like_jellyroll"/>
</dbReference>
<dbReference type="Proteomes" id="UP001213000">
    <property type="component" value="Unassembled WGS sequence"/>
</dbReference>
<feature type="region of interest" description="Disordered" evidence="1">
    <location>
        <begin position="1"/>
        <end position="28"/>
    </location>
</feature>
<protein>
    <recommendedName>
        <fullName evidence="2">Cupin type-2 domain-containing protein</fullName>
    </recommendedName>
</protein>
<evidence type="ECO:0000259" key="2">
    <source>
        <dbReference type="Pfam" id="PF07883"/>
    </source>
</evidence>
<comment type="caution">
    <text evidence="3">The sequence shown here is derived from an EMBL/GenBank/DDBJ whole genome shotgun (WGS) entry which is preliminary data.</text>
</comment>
<dbReference type="AlphaFoldDB" id="A0AAD5VDY4"/>
<proteinExistence type="predicted"/>
<evidence type="ECO:0000313" key="3">
    <source>
        <dbReference type="EMBL" id="KAJ3552873.1"/>
    </source>
</evidence>
<dbReference type="EMBL" id="JANIEX010001990">
    <property type="protein sequence ID" value="KAJ3552873.1"/>
    <property type="molecule type" value="Genomic_DNA"/>
</dbReference>
<name>A0AAD5VDY4_9AGAR</name>
<dbReference type="InterPro" id="IPR047142">
    <property type="entry name" value="OryJ/VirC-like"/>
</dbReference>
<feature type="compositionally biased region" description="Polar residues" evidence="1">
    <location>
        <begin position="10"/>
        <end position="28"/>
    </location>
</feature>
<gene>
    <name evidence="3" type="ORF">NP233_g12774</name>
</gene>
<keyword evidence="4" id="KW-1185">Reference proteome</keyword>
<feature type="domain" description="Cupin type-2" evidence="2">
    <location>
        <begin position="107"/>
        <end position="174"/>
    </location>
</feature>
<dbReference type="InterPro" id="IPR013096">
    <property type="entry name" value="Cupin_2"/>
</dbReference>
<dbReference type="CDD" id="cd02231">
    <property type="entry name" value="cupin_BLL6423-like"/>
    <property type="match status" value="1"/>
</dbReference>
<dbReference type="Gene3D" id="2.60.120.10">
    <property type="entry name" value="Jelly Rolls"/>
    <property type="match status" value="1"/>
</dbReference>
<evidence type="ECO:0000313" key="4">
    <source>
        <dbReference type="Proteomes" id="UP001213000"/>
    </source>
</evidence>